<feature type="transmembrane region" description="Helical" evidence="1">
    <location>
        <begin position="46"/>
        <end position="70"/>
    </location>
</feature>
<keyword evidence="1" id="KW-0472">Membrane</keyword>
<sequence>MNKWISSLLTALTLAFTTALWGHDEVIAELDYFYSFERQLTVGSLLMLAVTILIILPLSLFADACAARLIPFSGVERQLGTLIGYFVIPSAIAFFALLIFTSSMQLAASIALLFGISGLLLWIYQTLLSWLFTRSR</sequence>
<feature type="transmembrane region" description="Helical" evidence="1">
    <location>
        <begin position="82"/>
        <end position="100"/>
    </location>
</feature>
<evidence type="ECO:0000313" key="3">
    <source>
        <dbReference type="Proteomes" id="UP000272528"/>
    </source>
</evidence>
<evidence type="ECO:0000256" key="1">
    <source>
        <dbReference type="SAM" id="Phobius"/>
    </source>
</evidence>
<dbReference type="KEGG" id="palb:EJC50_18875"/>
<name>A0A3Q8X711_9BACL</name>
<feature type="transmembrane region" description="Helical" evidence="1">
    <location>
        <begin position="106"/>
        <end position="132"/>
    </location>
</feature>
<dbReference type="Proteomes" id="UP000272528">
    <property type="component" value="Chromosome"/>
</dbReference>
<organism evidence="2 3">
    <name type="scientific">Paenibacillus albus</name>
    <dbReference type="NCBI Taxonomy" id="2495582"/>
    <lineage>
        <taxon>Bacteria</taxon>
        <taxon>Bacillati</taxon>
        <taxon>Bacillota</taxon>
        <taxon>Bacilli</taxon>
        <taxon>Bacillales</taxon>
        <taxon>Paenibacillaceae</taxon>
        <taxon>Paenibacillus</taxon>
    </lineage>
</organism>
<dbReference type="AlphaFoldDB" id="A0A3Q8X711"/>
<gene>
    <name evidence="2" type="ORF">EJC50_18875</name>
</gene>
<reference evidence="3" key="1">
    <citation type="submission" date="2018-12" db="EMBL/GenBank/DDBJ databases">
        <title>Genome sequence of Peanibacillus sp.</title>
        <authorList>
            <person name="Subramani G."/>
            <person name="Srinivasan S."/>
            <person name="Kim M.K."/>
        </authorList>
    </citation>
    <scope>NUCLEOTIDE SEQUENCE [LARGE SCALE GENOMIC DNA]</scope>
    <source>
        <strain evidence="3">18JY67-1</strain>
    </source>
</reference>
<protein>
    <submittedName>
        <fullName evidence="2">Uncharacterized protein</fullName>
    </submittedName>
</protein>
<keyword evidence="3" id="KW-1185">Reference proteome</keyword>
<evidence type="ECO:0000313" key="2">
    <source>
        <dbReference type="EMBL" id="AZN41508.1"/>
    </source>
</evidence>
<keyword evidence="1" id="KW-0812">Transmembrane</keyword>
<dbReference type="RefSeq" id="WP_126017215.1">
    <property type="nucleotide sequence ID" value="NZ_CP034437.1"/>
</dbReference>
<keyword evidence="1" id="KW-1133">Transmembrane helix</keyword>
<accession>A0A3Q8X711</accession>
<dbReference type="EMBL" id="CP034437">
    <property type="protein sequence ID" value="AZN41508.1"/>
    <property type="molecule type" value="Genomic_DNA"/>
</dbReference>
<proteinExistence type="predicted"/>
<dbReference type="OrthoDB" id="9838493at2"/>